<evidence type="ECO:0000313" key="1">
    <source>
        <dbReference type="EMBL" id="AFA39441.1"/>
    </source>
</evidence>
<dbReference type="HOGENOM" id="CLU_2257481_0_0_2"/>
<accession>H6QAG1</accession>
<protein>
    <submittedName>
        <fullName evidence="1">Uncharacterized protein</fullName>
    </submittedName>
</protein>
<proteinExistence type="predicted"/>
<gene>
    <name evidence="1" type="ordered locus">Pogu_1414</name>
</gene>
<reference evidence="1 2" key="1">
    <citation type="journal article" date="2012" name="Stand. Genomic Sci.">
        <title>Complete genome sequence of Pyrobaculum oguniense.</title>
        <authorList>
            <person name="Bernick D.L."/>
            <person name="Karplus K."/>
            <person name="Lui L.M."/>
            <person name="Coker J.K."/>
            <person name="Murphy J.N."/>
            <person name="Chan P.P."/>
            <person name="Cozen A.E."/>
            <person name="Lowe T.M."/>
        </authorList>
    </citation>
    <scope>NUCLEOTIDE SEQUENCE [LARGE SCALE GENOMIC DNA]</scope>
    <source>
        <strain evidence="1 2">TE7</strain>
    </source>
</reference>
<dbReference type="AlphaFoldDB" id="H6QAG1"/>
<evidence type="ECO:0000313" key="2">
    <source>
        <dbReference type="Proteomes" id="UP000009062"/>
    </source>
</evidence>
<dbReference type="STRING" id="698757.Pogu_1414"/>
<dbReference type="KEGG" id="pog:Pogu_1414"/>
<name>H6QAG1_PYROT</name>
<dbReference type="Proteomes" id="UP000009062">
    <property type="component" value="Chromosome"/>
</dbReference>
<organism evidence="1 2">
    <name type="scientific">Pyrobaculum oguniense (strain DSM 13380 / JCM 10595 / TE7)</name>
    <dbReference type="NCBI Taxonomy" id="698757"/>
    <lineage>
        <taxon>Archaea</taxon>
        <taxon>Thermoproteota</taxon>
        <taxon>Thermoprotei</taxon>
        <taxon>Thermoproteales</taxon>
        <taxon>Thermoproteaceae</taxon>
        <taxon>Pyrobaculum</taxon>
    </lineage>
</organism>
<dbReference type="EMBL" id="CP003316">
    <property type="protein sequence ID" value="AFA39441.1"/>
    <property type="molecule type" value="Genomic_DNA"/>
</dbReference>
<sequence>MEVVEFMVRYLDSKIGRATKYRFHEDQYAYHLLAWFKDVDTPQGLKCFDEERGLLGGRKIFCYDEVDGRKLSVVLMVAKNKVKMVMVSLFKEGAPLIWPPRRA</sequence>
<keyword evidence="2" id="KW-1185">Reference proteome</keyword>